<dbReference type="Proteomes" id="UP000256923">
    <property type="component" value="Chromosome 2"/>
</dbReference>
<dbReference type="GO" id="GO:0006506">
    <property type="term" value="P:GPI anchor biosynthetic process"/>
    <property type="evidence" value="ECO:0007669"/>
    <property type="project" value="TreeGrafter"/>
</dbReference>
<sequence length="375" mass="42767">MRDPYLCFSASYTQVALKGESSSQQKTRLGISTAKLHRSGIRSTETQILGFNMTITFATINLFNYLAPPNAYYQFDNIYTQAEWQKKKQWFNQKIKQLDADIIGFQEVFSFDELRNQMMDLGYPYVACVDEPIVKDGYIYSHPVVVIASRYSLRQVSAVHGTLPNQAAPFCFNRTPLHATVCLPMLGDIDVYIVHFKSQRPAESPAAPHHLIDEWQQETLGRWLSTVQRGFEANLTHQYIVNTQKQTGRPCVLMGDFNKPLHHEEFQGLLSQALYRRPETQQPLADYALYDAWDLHTESVEQPRKATHYAGATGSVLDYILLSADFAPFIQPMKSYISHYTVLDQHLINPSYELDNFSTDHALVAVTLKVNTVPS</sequence>
<dbReference type="GO" id="GO:0016020">
    <property type="term" value="C:membrane"/>
    <property type="evidence" value="ECO:0007669"/>
    <property type="project" value="GOC"/>
</dbReference>
<dbReference type="InterPro" id="IPR051916">
    <property type="entry name" value="GPI-anchor_lipid_remodeler"/>
</dbReference>
<proteinExistence type="predicted"/>
<dbReference type="EMBL" id="CP034673">
    <property type="protein sequence ID" value="AZS26760.1"/>
    <property type="molecule type" value="Genomic_DNA"/>
</dbReference>
<organism evidence="2 3">
    <name type="scientific">Vibrio anguillarum</name>
    <name type="common">Listonella anguillarum</name>
    <dbReference type="NCBI Taxonomy" id="55601"/>
    <lineage>
        <taxon>Bacteria</taxon>
        <taxon>Pseudomonadati</taxon>
        <taxon>Pseudomonadota</taxon>
        <taxon>Gammaproteobacteria</taxon>
        <taxon>Vibrionales</taxon>
        <taxon>Vibrionaceae</taxon>
        <taxon>Vibrio</taxon>
    </lineage>
</organism>
<dbReference type="GO" id="GO:0004519">
    <property type="term" value="F:endonuclease activity"/>
    <property type="evidence" value="ECO:0007669"/>
    <property type="project" value="UniProtKB-KW"/>
</dbReference>
<evidence type="ECO:0000259" key="1">
    <source>
        <dbReference type="Pfam" id="PF03372"/>
    </source>
</evidence>
<name>A0A289GGA1_VIBAN</name>
<evidence type="ECO:0000313" key="3">
    <source>
        <dbReference type="Proteomes" id="UP000256923"/>
    </source>
</evidence>
<dbReference type="GO" id="GO:0004527">
    <property type="term" value="F:exonuclease activity"/>
    <property type="evidence" value="ECO:0007669"/>
    <property type="project" value="UniProtKB-KW"/>
</dbReference>
<dbReference type="AlphaFoldDB" id="A0A289GGA1"/>
<keyword evidence="2" id="KW-0255">Endonuclease</keyword>
<evidence type="ECO:0000313" key="2">
    <source>
        <dbReference type="EMBL" id="AZS26760.1"/>
    </source>
</evidence>
<dbReference type="InterPro" id="IPR005135">
    <property type="entry name" value="Endo/exonuclease/phosphatase"/>
</dbReference>
<dbReference type="SUPFAM" id="SSF56219">
    <property type="entry name" value="DNase I-like"/>
    <property type="match status" value="1"/>
</dbReference>
<keyword evidence="2" id="KW-0378">Hydrolase</keyword>
<keyword evidence="2" id="KW-0540">Nuclease</keyword>
<dbReference type="Pfam" id="PF03372">
    <property type="entry name" value="Exo_endo_phos"/>
    <property type="match status" value="1"/>
</dbReference>
<accession>A0A289GGA1</accession>
<dbReference type="RefSeq" id="WP_069212012.1">
    <property type="nucleotide sequence ID" value="NZ_CP023055.1"/>
</dbReference>
<protein>
    <submittedName>
        <fullName evidence="2">Endonuclease/exonuclease/phosphatase family protein</fullName>
    </submittedName>
</protein>
<dbReference type="PANTHER" id="PTHR14859:SF15">
    <property type="entry name" value="ENDONUCLEASE_EXONUCLEASE_PHOSPHATASE DOMAIN-CONTAINING PROTEIN"/>
    <property type="match status" value="1"/>
</dbReference>
<dbReference type="InterPro" id="IPR036691">
    <property type="entry name" value="Endo/exonu/phosph_ase_sf"/>
</dbReference>
<gene>
    <name evidence="2" type="ORF">DYL72_17370</name>
</gene>
<dbReference type="Gene3D" id="3.60.10.10">
    <property type="entry name" value="Endonuclease/exonuclease/phosphatase"/>
    <property type="match status" value="1"/>
</dbReference>
<keyword evidence="2" id="KW-0269">Exonuclease</keyword>
<reference evidence="2 3" key="1">
    <citation type="submission" date="2018-12" db="EMBL/GenBank/DDBJ databases">
        <title>Characterization and Draft Genome of Vibrio anguillarum J360 Marine Pathogen Isolated from an Outbreak in Lumpfish (Cyclopterus lumpus).</title>
        <authorList>
            <person name="Vasquez J.I."/>
            <person name="Cao T."/>
            <person name="Chakraborty S."/>
            <person name="Gnanagobal H."/>
            <person name="Wescot J."/>
            <person name="Boyce D."/>
            <person name="Santander J."/>
        </authorList>
    </citation>
    <scope>NUCLEOTIDE SEQUENCE [LARGE SCALE GENOMIC DNA]</scope>
    <source>
        <strain evidence="2 3">J360</strain>
    </source>
</reference>
<feature type="domain" description="Endonuclease/exonuclease/phosphatase" evidence="1">
    <location>
        <begin position="91"/>
        <end position="327"/>
    </location>
</feature>
<dbReference type="PANTHER" id="PTHR14859">
    <property type="entry name" value="CALCOFLUOR WHITE HYPERSENSITIVE PROTEIN PRECURSOR"/>
    <property type="match status" value="1"/>
</dbReference>